<name>A0AAV6MA22_9ROSI</name>
<evidence type="ECO:0000256" key="1">
    <source>
        <dbReference type="ARBA" id="ARBA00004202"/>
    </source>
</evidence>
<feature type="region of interest" description="Disordered" evidence="8">
    <location>
        <begin position="1"/>
        <end position="33"/>
    </location>
</feature>
<keyword evidence="12" id="KW-1185">Reference proteome</keyword>
<proteinExistence type="inferred from homology"/>
<sequence>MYITKKKSKDIDVSKGSSGGDGEEELPSSSKTKNVYPPIETFWFPPSTVEVTMDAPKGRGLGSKLLHPLRSRRSSRGSLKRAMEEKHDPKDEEAVDKLREMLFLEGQLPTKFNDYHTLLRFLRMRDFDTTAAKDMFLKFIKWREDFRTDALSKGFKFEEKEEVKKWYPHGYHGVDKYGRPIYIERLGMVDLNKLLQVTTLERFVKYHVYEQEKTLGIRYPSCSIEAKKHIASTTTILDVGGAGVSNFSKPARYLFTEIQKIDSNYYPEVLGNNFIPELREIIDPSNLPSFLGGNCCCSEYGGCLSSDRGPWNNPAILAMVQVLSSADETYDNEQESGLALEDARLDNRVFKSASMASSIALRRLAANSAAKLFNPVRSASVLPSVGRSFNTNAQMTSYNDDERSVDVDRRSDRSLSRSYDRFPGFADVFDPFSPTRSLSQVLNLMDQFMEDPFLAASRGVGAGSRRGWDVREDDDALYLRMDMPGLSKEDVKVSVEQNTLIIKGEAAKESEDESDRRRFSSRLDLPANLYQLDSIKAEMKNGVLKVAVPKVKEEERKDVKQITVE</sequence>
<evidence type="ECO:0000256" key="7">
    <source>
        <dbReference type="RuleBase" id="RU003616"/>
    </source>
</evidence>
<comment type="caution">
    <text evidence="11">The sequence shown here is derived from an EMBL/GenBank/DDBJ whole genome shotgun (WGS) entry which is preliminary data.</text>
</comment>
<dbReference type="InterPro" id="IPR051026">
    <property type="entry name" value="PI/PC_transfer"/>
</dbReference>
<feature type="non-terminal residue" evidence="11">
    <location>
        <position position="1"/>
    </location>
</feature>
<dbReference type="GO" id="GO:0005886">
    <property type="term" value="C:plasma membrane"/>
    <property type="evidence" value="ECO:0007669"/>
    <property type="project" value="UniProtKB-SubCell"/>
</dbReference>
<evidence type="ECO:0000256" key="3">
    <source>
        <dbReference type="ARBA" id="ARBA00022927"/>
    </source>
</evidence>
<feature type="region of interest" description="Disordered" evidence="8">
    <location>
        <begin position="71"/>
        <end position="91"/>
    </location>
</feature>
<evidence type="ECO:0000313" key="12">
    <source>
        <dbReference type="Proteomes" id="UP000685013"/>
    </source>
</evidence>
<dbReference type="PANTHER" id="PTHR45657">
    <property type="entry name" value="CRAL-TRIO DOMAIN-CONTAINING PROTEIN YKL091C-RELATED"/>
    <property type="match status" value="1"/>
</dbReference>
<dbReference type="GO" id="GO:0000139">
    <property type="term" value="C:Golgi membrane"/>
    <property type="evidence" value="ECO:0007669"/>
    <property type="project" value="UniProtKB-SubCell"/>
</dbReference>
<organism evidence="11 12">
    <name type="scientific">Cucurbita argyrosperma subsp. sororia</name>
    <dbReference type="NCBI Taxonomy" id="37648"/>
    <lineage>
        <taxon>Eukaryota</taxon>
        <taxon>Viridiplantae</taxon>
        <taxon>Streptophyta</taxon>
        <taxon>Embryophyta</taxon>
        <taxon>Tracheophyta</taxon>
        <taxon>Spermatophyta</taxon>
        <taxon>Magnoliopsida</taxon>
        <taxon>eudicotyledons</taxon>
        <taxon>Gunneridae</taxon>
        <taxon>Pentapetalae</taxon>
        <taxon>rosids</taxon>
        <taxon>fabids</taxon>
        <taxon>Cucurbitales</taxon>
        <taxon>Cucurbitaceae</taxon>
        <taxon>Cucurbiteae</taxon>
        <taxon>Cucurbita</taxon>
    </lineage>
</organism>
<dbReference type="SMART" id="SM01100">
    <property type="entry name" value="CRAL_TRIO_N"/>
    <property type="match status" value="1"/>
</dbReference>
<gene>
    <name evidence="11" type="primary">SFH11</name>
    <name evidence="11" type="ORF">SDJN03_25264</name>
</gene>
<dbReference type="CDD" id="cd06464">
    <property type="entry name" value="ACD_sHsps-like"/>
    <property type="match status" value="1"/>
</dbReference>
<dbReference type="Proteomes" id="UP000685013">
    <property type="component" value="Chromosome 16"/>
</dbReference>
<keyword evidence="3" id="KW-0653">Protein transport</keyword>
<dbReference type="PROSITE" id="PS01031">
    <property type="entry name" value="SHSP"/>
    <property type="match status" value="1"/>
</dbReference>
<dbReference type="InterPro" id="IPR001251">
    <property type="entry name" value="CRAL-TRIO_dom"/>
</dbReference>
<dbReference type="Pfam" id="PF00650">
    <property type="entry name" value="CRAL_TRIO"/>
    <property type="match status" value="1"/>
</dbReference>
<evidence type="ECO:0000256" key="5">
    <source>
        <dbReference type="ARBA" id="ARBA00038020"/>
    </source>
</evidence>
<dbReference type="CDD" id="cd00170">
    <property type="entry name" value="SEC14"/>
    <property type="match status" value="1"/>
</dbReference>
<keyword evidence="3" id="KW-0813">Transport</keyword>
<feature type="domain" description="CRAL-TRIO" evidence="10">
    <location>
        <begin position="159"/>
        <end position="275"/>
    </location>
</feature>
<evidence type="ECO:0000256" key="6">
    <source>
        <dbReference type="PROSITE-ProRule" id="PRU00285"/>
    </source>
</evidence>
<evidence type="ECO:0000256" key="8">
    <source>
        <dbReference type="SAM" id="MobiDB-lite"/>
    </source>
</evidence>
<accession>A0AAV6MA22</accession>
<evidence type="ECO:0000256" key="2">
    <source>
        <dbReference type="ARBA" id="ARBA00004395"/>
    </source>
</evidence>
<reference evidence="11 12" key="1">
    <citation type="journal article" date="2021" name="Hortic Res">
        <title>The domestication of Cucurbita argyrosperma as revealed by the genome of its wild relative.</title>
        <authorList>
            <person name="Barrera-Redondo J."/>
            <person name="Sanchez-de la Vega G."/>
            <person name="Aguirre-Liguori J.A."/>
            <person name="Castellanos-Morales G."/>
            <person name="Gutierrez-Guerrero Y.T."/>
            <person name="Aguirre-Dugua X."/>
            <person name="Aguirre-Planter E."/>
            <person name="Tenaillon M.I."/>
            <person name="Lira-Saade R."/>
            <person name="Eguiarte L.E."/>
        </authorList>
    </citation>
    <scope>NUCLEOTIDE SEQUENCE [LARGE SCALE GENOMIC DNA]</scope>
    <source>
        <strain evidence="11">JBR-2021</strain>
    </source>
</reference>
<dbReference type="PROSITE" id="PS50191">
    <property type="entry name" value="CRAL_TRIO"/>
    <property type="match status" value="1"/>
</dbReference>
<evidence type="ECO:0000259" key="9">
    <source>
        <dbReference type="PROSITE" id="PS01031"/>
    </source>
</evidence>
<keyword evidence="4" id="KW-0333">Golgi apparatus</keyword>
<dbReference type="InterPro" id="IPR011074">
    <property type="entry name" value="CRAL/TRIO_N_dom"/>
</dbReference>
<dbReference type="PANTHER" id="PTHR45657:SF50">
    <property type="entry name" value="PHOSPHATIDYLINOSITOL_PHOSPHATIDYLCHOLINE TRANSFER PROTEIN SFH11"/>
    <property type="match status" value="1"/>
</dbReference>
<feature type="compositionally biased region" description="Basic and acidic residues" evidence="8">
    <location>
        <begin position="81"/>
        <end position="91"/>
    </location>
</feature>
<feature type="domain" description="SHSP" evidence="9">
    <location>
        <begin position="459"/>
        <end position="565"/>
    </location>
</feature>
<evidence type="ECO:0000256" key="4">
    <source>
        <dbReference type="ARBA" id="ARBA00023034"/>
    </source>
</evidence>
<comment type="subcellular location">
    <subcellularLocation>
        <location evidence="1">Cell membrane</location>
        <topology evidence="1">Peripheral membrane protein</topology>
    </subcellularLocation>
    <subcellularLocation>
        <location evidence="2">Golgi apparatus membrane</location>
        <topology evidence="2">Peripheral membrane protein</topology>
    </subcellularLocation>
</comment>
<dbReference type="AlphaFoldDB" id="A0AAV6MA22"/>
<evidence type="ECO:0000313" key="11">
    <source>
        <dbReference type="EMBL" id="KAG6577690.1"/>
    </source>
</evidence>
<evidence type="ECO:0000259" key="10">
    <source>
        <dbReference type="PROSITE" id="PS50191"/>
    </source>
</evidence>
<dbReference type="EMBL" id="JAGKQH010000016">
    <property type="protein sequence ID" value="KAG6577690.1"/>
    <property type="molecule type" value="Genomic_DNA"/>
</dbReference>
<protein>
    <submittedName>
        <fullName evidence="11">Phosphatidylinositol/phosphatidylcholine transfer protein SFH11</fullName>
    </submittedName>
</protein>
<dbReference type="SMART" id="SM00516">
    <property type="entry name" value="SEC14"/>
    <property type="match status" value="1"/>
</dbReference>
<comment type="similarity">
    <text evidence="6 7">Belongs to the small heat shock protein (HSP20) family.</text>
</comment>
<dbReference type="InterPro" id="IPR002068">
    <property type="entry name" value="A-crystallin/Hsp20_dom"/>
</dbReference>
<comment type="similarity">
    <text evidence="5">Belongs to the SFH family.</text>
</comment>
<dbReference type="Pfam" id="PF00011">
    <property type="entry name" value="HSP20"/>
    <property type="match status" value="1"/>
</dbReference>
<dbReference type="GO" id="GO:0015031">
    <property type="term" value="P:protein transport"/>
    <property type="evidence" value="ECO:0007669"/>
    <property type="project" value="UniProtKB-KW"/>
</dbReference>